<comment type="caution">
    <text evidence="1">The sequence shown here is derived from an EMBL/GenBank/DDBJ whole genome shotgun (WGS) entry which is preliminary data.</text>
</comment>
<keyword evidence="2" id="KW-1185">Reference proteome</keyword>
<protein>
    <submittedName>
        <fullName evidence="1">Uncharacterized protein</fullName>
    </submittedName>
</protein>
<reference evidence="2" key="1">
    <citation type="journal article" date="2020" name="Stud. Mycol.">
        <title>101 Dothideomycetes genomes: A test case for predicting lifestyles and emergence of pathogens.</title>
        <authorList>
            <person name="Haridas S."/>
            <person name="Albert R."/>
            <person name="Binder M."/>
            <person name="Bloem J."/>
            <person name="LaButti K."/>
            <person name="Salamov A."/>
            <person name="Andreopoulos B."/>
            <person name="Baker S."/>
            <person name="Barry K."/>
            <person name="Bills G."/>
            <person name="Bluhm B."/>
            <person name="Cannon C."/>
            <person name="Castanera R."/>
            <person name="Culley D."/>
            <person name="Daum C."/>
            <person name="Ezra D."/>
            <person name="Gonzalez J."/>
            <person name="Henrissat B."/>
            <person name="Kuo A."/>
            <person name="Liang C."/>
            <person name="Lipzen A."/>
            <person name="Lutzoni F."/>
            <person name="Magnuson J."/>
            <person name="Mondo S."/>
            <person name="Nolan M."/>
            <person name="Ohm R."/>
            <person name="Pangilinan J."/>
            <person name="Park H.-J."/>
            <person name="Ramirez L."/>
            <person name="Alfaro M."/>
            <person name="Sun H."/>
            <person name="Tritt A."/>
            <person name="Yoshinaga Y."/>
            <person name="Zwiers L.-H."/>
            <person name="Turgeon B."/>
            <person name="Goodwin S."/>
            <person name="Spatafora J."/>
            <person name="Crous P."/>
            <person name="Grigoriev I."/>
        </authorList>
    </citation>
    <scope>NUCLEOTIDE SEQUENCE [LARGE SCALE GENOMIC DNA]</scope>
    <source>
        <strain evidence="2">CBS 304.66</strain>
    </source>
</reference>
<name>A0A9P4K740_9PLEO</name>
<proteinExistence type="predicted"/>
<dbReference type="EMBL" id="ML986627">
    <property type="protein sequence ID" value="KAF2263296.1"/>
    <property type="molecule type" value="Genomic_DNA"/>
</dbReference>
<accession>A0A9P4K740</accession>
<dbReference type="Proteomes" id="UP000800093">
    <property type="component" value="Unassembled WGS sequence"/>
</dbReference>
<evidence type="ECO:0000313" key="1">
    <source>
        <dbReference type="EMBL" id="KAF2263296.1"/>
    </source>
</evidence>
<feature type="non-terminal residue" evidence="1">
    <location>
        <position position="1"/>
    </location>
</feature>
<gene>
    <name evidence="1" type="ORF">CC78DRAFT_465996</name>
</gene>
<organism evidence="1 2">
    <name type="scientific">Lojkania enalia</name>
    <dbReference type="NCBI Taxonomy" id="147567"/>
    <lineage>
        <taxon>Eukaryota</taxon>
        <taxon>Fungi</taxon>
        <taxon>Dikarya</taxon>
        <taxon>Ascomycota</taxon>
        <taxon>Pezizomycotina</taxon>
        <taxon>Dothideomycetes</taxon>
        <taxon>Pleosporomycetidae</taxon>
        <taxon>Pleosporales</taxon>
        <taxon>Pleosporales incertae sedis</taxon>
        <taxon>Lojkania</taxon>
    </lineage>
</organism>
<evidence type="ECO:0000313" key="2">
    <source>
        <dbReference type="Proteomes" id="UP000800093"/>
    </source>
</evidence>
<dbReference type="AlphaFoldDB" id="A0A9P4K740"/>
<sequence length="77" mass="8511">SVSRNQLVGWDGSARAWLRAGDERREIEQSQLNALLRDFCLDVNDSSGVIRGGYGSVNACPQNVGEPYIWSSPDWKG</sequence>